<dbReference type="EMBL" id="CAJNOR010000027">
    <property type="protein sequence ID" value="CAF0761021.1"/>
    <property type="molecule type" value="Genomic_DNA"/>
</dbReference>
<feature type="signal peptide" evidence="1">
    <location>
        <begin position="1"/>
        <end position="19"/>
    </location>
</feature>
<evidence type="ECO:0000313" key="4">
    <source>
        <dbReference type="Proteomes" id="UP000663828"/>
    </source>
</evidence>
<dbReference type="Proteomes" id="UP000663852">
    <property type="component" value="Unassembled WGS sequence"/>
</dbReference>
<dbReference type="AlphaFoldDB" id="A0A813PVW4"/>
<protein>
    <recommendedName>
        <fullName evidence="5">Secreted protein</fullName>
    </recommendedName>
</protein>
<comment type="caution">
    <text evidence="2">The sequence shown here is derived from an EMBL/GenBank/DDBJ whole genome shotgun (WGS) entry which is preliminary data.</text>
</comment>
<proteinExistence type="predicted"/>
<evidence type="ECO:0000313" key="2">
    <source>
        <dbReference type="EMBL" id="CAF0761021.1"/>
    </source>
</evidence>
<reference evidence="2" key="1">
    <citation type="submission" date="2021-02" db="EMBL/GenBank/DDBJ databases">
        <authorList>
            <person name="Nowell W R."/>
        </authorList>
    </citation>
    <scope>NUCLEOTIDE SEQUENCE</scope>
</reference>
<gene>
    <name evidence="3" type="ORF">EDS130_LOCUS10657</name>
    <name evidence="2" type="ORF">XAT740_LOCUS934</name>
</gene>
<name>A0A813PVW4_ADIRI</name>
<evidence type="ECO:0000313" key="3">
    <source>
        <dbReference type="EMBL" id="CAF0918795.1"/>
    </source>
</evidence>
<accession>A0A813PVW4</accession>
<keyword evidence="1" id="KW-0732">Signal</keyword>
<sequence length="129" mass="15042">MVSQTWLTLVLCFTVECNSDFYVSSRSQYDCLYYYTTHTGFITKTKYYFRSTTDVGLMPIADFVNTRDQNYTFHQLFYNCTPPWFGSRCQYSLESDEIEPSALATGQTCYVLLDCDRGEASLCRVPDYF</sequence>
<dbReference type="EMBL" id="CAJNOJ010000037">
    <property type="protein sequence ID" value="CAF0918795.1"/>
    <property type="molecule type" value="Genomic_DNA"/>
</dbReference>
<keyword evidence="4" id="KW-1185">Reference proteome</keyword>
<evidence type="ECO:0000256" key="1">
    <source>
        <dbReference type="SAM" id="SignalP"/>
    </source>
</evidence>
<feature type="chain" id="PRO_5036222611" description="Secreted protein" evidence="1">
    <location>
        <begin position="20"/>
        <end position="129"/>
    </location>
</feature>
<organism evidence="2 4">
    <name type="scientific">Adineta ricciae</name>
    <name type="common">Rotifer</name>
    <dbReference type="NCBI Taxonomy" id="249248"/>
    <lineage>
        <taxon>Eukaryota</taxon>
        <taxon>Metazoa</taxon>
        <taxon>Spiralia</taxon>
        <taxon>Gnathifera</taxon>
        <taxon>Rotifera</taxon>
        <taxon>Eurotatoria</taxon>
        <taxon>Bdelloidea</taxon>
        <taxon>Adinetida</taxon>
        <taxon>Adinetidae</taxon>
        <taxon>Adineta</taxon>
    </lineage>
</organism>
<evidence type="ECO:0008006" key="5">
    <source>
        <dbReference type="Google" id="ProtNLM"/>
    </source>
</evidence>
<dbReference type="Proteomes" id="UP000663828">
    <property type="component" value="Unassembled WGS sequence"/>
</dbReference>